<name>A0AAE3JSB6_9FLAO</name>
<dbReference type="RefSeq" id="WP_317903438.1">
    <property type="nucleotide sequence ID" value="NZ_JAIRBC010000028.1"/>
</dbReference>
<proteinExistence type="predicted"/>
<keyword evidence="1" id="KW-0808">Transferase</keyword>
<comment type="caution">
    <text evidence="1">The sequence shown here is derived from an EMBL/GenBank/DDBJ whole genome shotgun (WGS) entry which is preliminary data.</text>
</comment>
<accession>A0AAE3JSB6</accession>
<dbReference type="AlphaFoldDB" id="A0AAE3JSB6"/>
<keyword evidence="2" id="KW-1185">Reference proteome</keyword>
<protein>
    <submittedName>
        <fullName evidence="1">Nucleotidyl transferase AbiEii/AbiGii toxin family protein</fullName>
    </submittedName>
</protein>
<dbReference type="InterPro" id="IPR014942">
    <property type="entry name" value="AbiEii"/>
</dbReference>
<dbReference type="Proteomes" id="UP001200642">
    <property type="component" value="Unassembled WGS sequence"/>
</dbReference>
<organism evidence="1 2">
    <name type="scientific">Cerina litoralis</name>
    <dbReference type="NCBI Taxonomy" id="2874477"/>
    <lineage>
        <taxon>Bacteria</taxon>
        <taxon>Pseudomonadati</taxon>
        <taxon>Bacteroidota</taxon>
        <taxon>Flavobacteriia</taxon>
        <taxon>Flavobacteriales</taxon>
        <taxon>Flavobacteriaceae</taxon>
        <taxon>Cerina</taxon>
    </lineage>
</organism>
<evidence type="ECO:0000313" key="2">
    <source>
        <dbReference type="Proteomes" id="UP001200642"/>
    </source>
</evidence>
<evidence type="ECO:0000313" key="1">
    <source>
        <dbReference type="EMBL" id="MCG2462298.1"/>
    </source>
</evidence>
<reference evidence="1" key="1">
    <citation type="submission" date="2023-02" db="EMBL/GenBank/DDBJ databases">
        <title>Genome of Flavobacteriaceae gen. nov. sp. strain F89.</title>
        <authorList>
            <person name="Wang Y."/>
        </authorList>
    </citation>
    <scope>NUCLEOTIDE SEQUENCE</scope>
    <source>
        <strain evidence="1">F89</strain>
    </source>
</reference>
<gene>
    <name evidence="1" type="ORF">K8352_16170</name>
</gene>
<dbReference type="GO" id="GO:0016740">
    <property type="term" value="F:transferase activity"/>
    <property type="evidence" value="ECO:0007669"/>
    <property type="project" value="UniProtKB-KW"/>
</dbReference>
<dbReference type="EMBL" id="JAIRBC010000028">
    <property type="protein sequence ID" value="MCG2462298.1"/>
    <property type="molecule type" value="Genomic_DNA"/>
</dbReference>
<sequence length="284" mass="32729">MIYNISSDKFTHPLLKPILTELSVYFNKVGISFFVVGATARDIIMELHNERSGRMTQDLDIAITANDWEQWKKVEQEIISLANFSKDPKQKQRFLYKDIFQLDMVPFGEIMKQDKIFWPPDESFAMSVLGFDAAEGGSLKVSVDQEIKIKVASLSGIFLLKIVAWQDRHLKSNKDADDIGFILNNYLAIHRESSLEHYEEVYPEDHTLLTGGATLLGIHIGEMLKDYPEVKKSILEILSSEMDQKEESMLVNQILETHRMLKYEEVYTSFKNVVNQLGFERIIN</sequence>
<dbReference type="Pfam" id="PF08843">
    <property type="entry name" value="AbiEii"/>
    <property type="match status" value="1"/>
</dbReference>